<dbReference type="InterPro" id="IPR032818">
    <property type="entry name" value="DedA-like"/>
</dbReference>
<name>A0A3Q0L075_VIBVU</name>
<evidence type="ECO:0000256" key="2">
    <source>
        <dbReference type="ARBA" id="ARBA00010792"/>
    </source>
</evidence>
<accession>A0A3Q0L075</accession>
<keyword evidence="6 7" id="KW-0472">Membrane</keyword>
<sequence length="207" mass="23038">MEFFTALITSDFDVIQNSKYLLIILTAILFLESAFVFLPLPGDSLVIFSGGMVALGVLPVTESIILLTLAASLGGLVAYWQGFLLRQSRVHRSLEGILPNGTLERATTLLMKYGFLSLFVSRFIPFVRVLTPMMMGVNRLNAVKVFFSNLSSSLLWVALLLLIGKFALLNPMFENYQAILIKGLVGVSLTLMFITLFGIVIRYFNQR</sequence>
<dbReference type="Proteomes" id="UP000002275">
    <property type="component" value="Chromosome II"/>
</dbReference>
<reference evidence="10" key="1">
    <citation type="submission" date="2002-12" db="EMBL/GenBank/DDBJ databases">
        <title>Complete genome sequence of Vibrio vulnificus CMCP6.</title>
        <authorList>
            <person name="Rhee J.H."/>
            <person name="Kim S.Y."/>
            <person name="Chung S.S."/>
            <person name="Kim J.J."/>
            <person name="Moon Y.H."/>
            <person name="Jeong H."/>
            <person name="Choy H.E."/>
        </authorList>
    </citation>
    <scope>NUCLEOTIDE SEQUENCE [LARGE SCALE GENOMIC DNA]</scope>
    <source>
        <strain evidence="10">CMCP6</strain>
    </source>
</reference>
<evidence type="ECO:0000256" key="6">
    <source>
        <dbReference type="ARBA" id="ARBA00023136"/>
    </source>
</evidence>
<evidence type="ECO:0000256" key="1">
    <source>
        <dbReference type="ARBA" id="ARBA00004651"/>
    </source>
</evidence>
<gene>
    <name evidence="9" type="ordered locus">VV2_1275</name>
</gene>
<dbReference type="Pfam" id="PF09335">
    <property type="entry name" value="VTT_dom"/>
    <property type="match status" value="1"/>
</dbReference>
<dbReference type="GO" id="GO:0005886">
    <property type="term" value="C:plasma membrane"/>
    <property type="evidence" value="ECO:0007669"/>
    <property type="project" value="UniProtKB-SubCell"/>
</dbReference>
<comment type="similarity">
    <text evidence="2 7">Belongs to the DedA family.</text>
</comment>
<feature type="domain" description="VTT" evidence="8">
    <location>
        <begin position="41"/>
        <end position="165"/>
    </location>
</feature>
<dbReference type="PANTHER" id="PTHR30353">
    <property type="entry name" value="INNER MEMBRANE PROTEIN DEDA-RELATED"/>
    <property type="match status" value="1"/>
</dbReference>
<evidence type="ECO:0000313" key="10">
    <source>
        <dbReference type="Proteomes" id="UP000002275"/>
    </source>
</evidence>
<proteinExistence type="inferred from homology"/>
<reference evidence="9 10" key="2">
    <citation type="journal article" date="2003" name="Infect. Immun.">
        <title>Characterization and pathogenic significance of Vibrio vulnificus antigens preferentially expressed in septicemic patients.</title>
        <authorList>
            <person name="Kim Y.R."/>
            <person name="Lee S.E."/>
            <person name="Kim C.M."/>
            <person name="Kim S.Y."/>
            <person name="Shin E.K."/>
            <person name="Shin D.H."/>
            <person name="Chung S.S."/>
            <person name="Choy H.E."/>
            <person name="Progulske-Fox A."/>
            <person name="Hillman J.D."/>
            <person name="Handfield M."/>
            <person name="Rhee J.H."/>
        </authorList>
    </citation>
    <scope>NUCLEOTIDE SEQUENCE [LARGE SCALE GENOMIC DNA]</scope>
    <source>
        <strain evidence="9 10">CMCP6</strain>
    </source>
</reference>
<evidence type="ECO:0000256" key="7">
    <source>
        <dbReference type="RuleBase" id="RU367016"/>
    </source>
</evidence>
<evidence type="ECO:0000313" key="9">
    <source>
        <dbReference type="EMBL" id="AAO08168.2"/>
    </source>
</evidence>
<feature type="transmembrane region" description="Helical" evidence="7">
    <location>
        <begin position="179"/>
        <end position="204"/>
    </location>
</feature>
<feature type="transmembrane region" description="Helical" evidence="7">
    <location>
        <begin position="52"/>
        <end position="80"/>
    </location>
</feature>
<reference evidence="9 10" key="3">
    <citation type="journal article" date="2011" name="Mol. Syst. Biol.">
        <title>Integrative genome-scale metabolic analysis of Vibrio vulnificus for drug targeting and discovery.</title>
        <authorList>
            <person name="Kim H.U."/>
            <person name="Kim S.Y."/>
            <person name="Jeong H."/>
            <person name="Kim T.Y."/>
            <person name="Kim J.J."/>
            <person name="Choy H.E."/>
            <person name="Yi K.Y."/>
            <person name="Rhee J.H."/>
            <person name="Lee S.Y."/>
        </authorList>
    </citation>
    <scope>NUCLEOTIDE SEQUENCE [LARGE SCALE GENOMIC DNA]</scope>
    <source>
        <strain evidence="9 10">CMCP6</strain>
    </source>
</reference>
<keyword evidence="5 7" id="KW-1133">Transmembrane helix</keyword>
<evidence type="ECO:0000256" key="5">
    <source>
        <dbReference type="ARBA" id="ARBA00022989"/>
    </source>
</evidence>
<feature type="transmembrane region" description="Helical" evidence="7">
    <location>
        <begin position="143"/>
        <end position="167"/>
    </location>
</feature>
<keyword evidence="3 7" id="KW-1003">Cell membrane</keyword>
<dbReference type="AlphaFoldDB" id="A0A3Q0L075"/>
<protein>
    <submittedName>
        <fullName evidence="9">DedA protein</fullName>
    </submittedName>
</protein>
<dbReference type="EMBL" id="AE016796">
    <property type="protein sequence ID" value="AAO08168.2"/>
    <property type="molecule type" value="Genomic_DNA"/>
</dbReference>
<dbReference type="PANTHER" id="PTHR30353:SF11">
    <property type="entry name" value="INNER MEMBRANE PROTEIN YQJA"/>
    <property type="match status" value="1"/>
</dbReference>
<feature type="transmembrane region" description="Helical" evidence="7">
    <location>
        <begin position="20"/>
        <end position="40"/>
    </location>
</feature>
<keyword evidence="4 7" id="KW-0812">Transmembrane</keyword>
<dbReference type="InterPro" id="IPR032816">
    <property type="entry name" value="VTT_dom"/>
</dbReference>
<evidence type="ECO:0000259" key="8">
    <source>
        <dbReference type="Pfam" id="PF09335"/>
    </source>
</evidence>
<dbReference type="KEGG" id="vvu:VV2_1275"/>
<organism evidence="9 10">
    <name type="scientific">Vibrio vulnificus (strain CMCP6)</name>
    <dbReference type="NCBI Taxonomy" id="216895"/>
    <lineage>
        <taxon>Bacteria</taxon>
        <taxon>Pseudomonadati</taxon>
        <taxon>Pseudomonadota</taxon>
        <taxon>Gammaproteobacteria</taxon>
        <taxon>Vibrionales</taxon>
        <taxon>Vibrionaceae</taxon>
        <taxon>Vibrio</taxon>
    </lineage>
</organism>
<evidence type="ECO:0000256" key="3">
    <source>
        <dbReference type="ARBA" id="ARBA00022475"/>
    </source>
</evidence>
<comment type="subcellular location">
    <subcellularLocation>
        <location evidence="1 7">Cell membrane</location>
        <topology evidence="1 7">Multi-pass membrane protein</topology>
    </subcellularLocation>
</comment>
<evidence type="ECO:0000256" key="4">
    <source>
        <dbReference type="ARBA" id="ARBA00022692"/>
    </source>
</evidence>